<dbReference type="AlphaFoldDB" id="A0A158F9M0"/>
<evidence type="ECO:0000313" key="2">
    <source>
        <dbReference type="EMBL" id="SAL16431.1"/>
    </source>
</evidence>
<evidence type="ECO:0000313" key="3">
    <source>
        <dbReference type="Proteomes" id="UP000054717"/>
    </source>
</evidence>
<feature type="chain" id="PRO_5011112832" evidence="1">
    <location>
        <begin position="32"/>
        <end position="80"/>
    </location>
</feature>
<evidence type="ECO:0000256" key="1">
    <source>
        <dbReference type="SAM" id="SignalP"/>
    </source>
</evidence>
<keyword evidence="1" id="KW-0732">Signal</keyword>
<feature type="signal peptide" evidence="1">
    <location>
        <begin position="1"/>
        <end position="31"/>
    </location>
</feature>
<organism evidence="2 3">
    <name type="scientific">Caballeronia telluris</name>
    <dbReference type="NCBI Taxonomy" id="326475"/>
    <lineage>
        <taxon>Bacteria</taxon>
        <taxon>Pseudomonadati</taxon>
        <taxon>Pseudomonadota</taxon>
        <taxon>Betaproteobacteria</taxon>
        <taxon>Burkholderiales</taxon>
        <taxon>Burkholderiaceae</taxon>
        <taxon>Caballeronia</taxon>
    </lineage>
</organism>
<sequence length="80" mass="8178">MKKTISTYWPVAILVPIVLAAYLSAASNGHADATSGELASSANLSAELARAVSFGYVEPDGMWNPAGASSDDAAPSPRVL</sequence>
<comment type="caution">
    <text evidence="2">The sequence shown here is derived from an EMBL/GenBank/DDBJ whole genome shotgun (WGS) entry which is preliminary data.</text>
</comment>
<reference evidence="2" key="1">
    <citation type="submission" date="2016-01" db="EMBL/GenBank/DDBJ databases">
        <authorList>
            <person name="Peeters Charlotte."/>
        </authorList>
    </citation>
    <scope>NUCLEOTIDE SEQUENCE</scope>
    <source>
        <strain evidence="2">LMG 22936</strain>
    </source>
</reference>
<dbReference type="RefSeq" id="WP_087628870.1">
    <property type="nucleotide sequence ID" value="NZ_FCNZ02000002.1"/>
</dbReference>
<dbReference type="Proteomes" id="UP000054717">
    <property type="component" value="Unassembled WGS sequence"/>
</dbReference>
<accession>A0A158F9M0</accession>
<name>A0A158F9M0_9BURK</name>
<keyword evidence="3" id="KW-1185">Reference proteome</keyword>
<dbReference type="EMBL" id="FCNZ02000002">
    <property type="protein sequence ID" value="SAL16431.1"/>
    <property type="molecule type" value="Genomic_DNA"/>
</dbReference>
<proteinExistence type="predicted"/>
<gene>
    <name evidence="2" type="ORF">AWB66_00676</name>
</gene>
<protein>
    <submittedName>
        <fullName evidence="2">Uncharacterized protein</fullName>
    </submittedName>
</protein>
<dbReference type="STRING" id="326475.AWB66_00676"/>